<evidence type="ECO:0000259" key="1">
    <source>
        <dbReference type="Pfam" id="PF18863"/>
    </source>
</evidence>
<comment type="caution">
    <text evidence="2">The sequence shown here is derived from an EMBL/GenBank/DDBJ whole genome shotgun (WGS) entry which is preliminary data.</text>
</comment>
<dbReference type="Proteomes" id="UP001173578">
    <property type="component" value="Unassembled WGS sequence"/>
</dbReference>
<evidence type="ECO:0000313" key="2">
    <source>
        <dbReference type="EMBL" id="MDM1551615.1"/>
    </source>
</evidence>
<feature type="domain" description="HEPN AbiJ-N-terminal" evidence="1">
    <location>
        <begin position="1"/>
        <end position="146"/>
    </location>
</feature>
<dbReference type="InterPro" id="IPR049503">
    <property type="entry name" value="AbiJ_NTD4"/>
</dbReference>
<evidence type="ECO:0000313" key="3">
    <source>
        <dbReference type="Proteomes" id="UP001173578"/>
    </source>
</evidence>
<proteinExistence type="predicted"/>
<organism evidence="2 3">
    <name type="scientific">Empedobacter falsenii</name>
    <dbReference type="NCBI Taxonomy" id="343874"/>
    <lineage>
        <taxon>Bacteria</taxon>
        <taxon>Pseudomonadati</taxon>
        <taxon>Bacteroidota</taxon>
        <taxon>Flavobacteriia</taxon>
        <taxon>Flavobacteriales</taxon>
        <taxon>Weeksellaceae</taxon>
        <taxon>Empedobacter</taxon>
    </lineage>
</organism>
<name>A0AAW7DJB4_9FLAO</name>
<dbReference type="EMBL" id="JACALR010000004">
    <property type="protein sequence ID" value="MDM1551615.1"/>
    <property type="molecule type" value="Genomic_DNA"/>
</dbReference>
<reference evidence="2" key="1">
    <citation type="submission" date="2020-06" db="EMBL/GenBank/DDBJ databases">
        <authorList>
            <person name="Dong N."/>
        </authorList>
    </citation>
    <scope>NUCLEOTIDE SEQUENCE</scope>
    <source>
        <strain evidence="2">210</strain>
    </source>
</reference>
<sequence length="146" mass="17541">MKFSDRFGYTEPKTIIQIEGIDNDLKNALWNCIKVFYLDQNKSSFISNDSNGKIYKVMVNQIWTNYFKNIIDKMPRETQSFKKIVREHFFNTEWYNIYNLLEFIPNVYNNERHNESFYSICNKKLSIELSGYRFVDGRITPITSEE</sequence>
<dbReference type="AlphaFoldDB" id="A0AAW7DJB4"/>
<accession>A0AAW7DJB4</accession>
<dbReference type="Pfam" id="PF18863">
    <property type="entry name" value="AbiJ_NTD4"/>
    <property type="match status" value="1"/>
</dbReference>
<reference evidence="2" key="2">
    <citation type="journal article" date="2022" name="Sci. Total Environ.">
        <title>Prevalence, transmission, and molecular epidemiology of tet(X)-positive bacteria among humans, animals, and environmental niches in China: An epidemiological, and genomic-based study.</title>
        <authorList>
            <person name="Dong N."/>
            <person name="Zeng Y."/>
            <person name="Cai C."/>
            <person name="Sun C."/>
            <person name="Lu J."/>
            <person name="Liu C."/>
            <person name="Zhou H."/>
            <person name="Sun Q."/>
            <person name="Shu L."/>
            <person name="Wang H."/>
            <person name="Wang Y."/>
            <person name="Wang S."/>
            <person name="Wu C."/>
            <person name="Chan E.W."/>
            <person name="Chen G."/>
            <person name="Shen Z."/>
            <person name="Chen S."/>
            <person name="Zhang R."/>
        </authorList>
    </citation>
    <scope>NUCLEOTIDE SEQUENCE</scope>
    <source>
        <strain evidence="2">210</strain>
    </source>
</reference>
<protein>
    <recommendedName>
        <fullName evidence="1">HEPN AbiJ-N-terminal domain-containing protein</fullName>
    </recommendedName>
</protein>
<gene>
    <name evidence="2" type="ORF">HX095_10350</name>
</gene>
<dbReference type="RefSeq" id="WP_286486153.1">
    <property type="nucleotide sequence ID" value="NZ_JACALR010000004.1"/>
</dbReference>